<accession>A0A0M4E1Z5</accession>
<keyword evidence="3" id="KW-0238">DNA-binding</keyword>
<keyword evidence="10" id="KW-1185">Reference proteome</keyword>
<evidence type="ECO:0000313" key="9">
    <source>
        <dbReference type="EMBL" id="ALC39504.1"/>
    </source>
</evidence>
<proteinExistence type="predicted"/>
<feature type="region of interest" description="Disordered" evidence="6">
    <location>
        <begin position="1722"/>
        <end position="1780"/>
    </location>
</feature>
<dbReference type="Proteomes" id="UP000494163">
    <property type="component" value="Chromosome 2L"/>
</dbReference>
<feature type="domain" description="GTF3C1 extended winged-helix" evidence="8">
    <location>
        <begin position="491"/>
        <end position="584"/>
    </location>
</feature>
<dbReference type="OMA" id="PHKVHVE"/>
<protein>
    <submittedName>
        <fullName evidence="9">CG7099</fullName>
    </submittedName>
</protein>
<evidence type="ECO:0000259" key="8">
    <source>
        <dbReference type="Pfam" id="PF24101"/>
    </source>
</evidence>
<evidence type="ECO:0000256" key="2">
    <source>
        <dbReference type="ARBA" id="ARBA00022553"/>
    </source>
</evidence>
<organism evidence="9 10">
    <name type="scientific">Drosophila busckii</name>
    <name type="common">Fruit fly</name>
    <dbReference type="NCBI Taxonomy" id="30019"/>
    <lineage>
        <taxon>Eukaryota</taxon>
        <taxon>Metazoa</taxon>
        <taxon>Ecdysozoa</taxon>
        <taxon>Arthropoda</taxon>
        <taxon>Hexapoda</taxon>
        <taxon>Insecta</taxon>
        <taxon>Pterygota</taxon>
        <taxon>Neoptera</taxon>
        <taxon>Endopterygota</taxon>
        <taxon>Diptera</taxon>
        <taxon>Brachycera</taxon>
        <taxon>Muscomorpha</taxon>
        <taxon>Ephydroidea</taxon>
        <taxon>Drosophilidae</taxon>
        <taxon>Drosophila</taxon>
    </lineage>
</organism>
<evidence type="ECO:0000256" key="4">
    <source>
        <dbReference type="ARBA" id="ARBA00023163"/>
    </source>
</evidence>
<dbReference type="OrthoDB" id="68020at2759"/>
<dbReference type="Pfam" id="PF04182">
    <property type="entry name" value="B-block_TFIIIC"/>
    <property type="match status" value="1"/>
</dbReference>
<keyword evidence="2" id="KW-0597">Phosphoprotein</keyword>
<dbReference type="EMBL" id="CP012523">
    <property type="protein sequence ID" value="ALC39504.1"/>
    <property type="molecule type" value="Genomic_DNA"/>
</dbReference>
<dbReference type="PANTHER" id="PTHR15180">
    <property type="entry name" value="GENERAL TRANSCRIPTION FACTOR 3C POLYPEPTIDE 1"/>
    <property type="match status" value="1"/>
</dbReference>
<dbReference type="Pfam" id="PF24101">
    <property type="entry name" value="WHD_GTF3C1"/>
    <property type="match status" value="1"/>
</dbReference>
<evidence type="ECO:0000256" key="5">
    <source>
        <dbReference type="ARBA" id="ARBA00023242"/>
    </source>
</evidence>
<dbReference type="GO" id="GO:0006384">
    <property type="term" value="P:transcription initiation at RNA polymerase III promoter"/>
    <property type="evidence" value="ECO:0007669"/>
    <property type="project" value="InterPro"/>
</dbReference>
<keyword evidence="5" id="KW-0539">Nucleus</keyword>
<evidence type="ECO:0000256" key="3">
    <source>
        <dbReference type="ARBA" id="ARBA00023125"/>
    </source>
</evidence>
<comment type="subcellular location">
    <subcellularLocation>
        <location evidence="1">Nucleus</location>
    </subcellularLocation>
</comment>
<dbReference type="PANTHER" id="PTHR15180:SF1">
    <property type="entry name" value="GENERAL TRANSCRIPTION FACTOR 3C POLYPEPTIDE 1"/>
    <property type="match status" value="1"/>
</dbReference>
<sequence>MQANSSGGSLISAIFDEVALEGLDGVTLPWLWILLSKRLQKNKPLSDELMQQVWILLLRSPEKVQFYQLSAARPMLPLYQRSYDLDSEVGLPVVPKECPIVRLPYAPVQDGHIMGNCAEYKTRKAVKLQQLQDLTAVKATEVWDQKLVVVASQEERIMALKPINGLPPTDLTPPQYVFWECVGRARYNGETTAGPWSLTQYFKDSSFIFHLKSKFLQMQLLAVQSYPERHNGRTINSILIMLPRFYSIYKSHMQRLLEKLYVQLKQRPNGQIAVTEIVEHLDDLTNAQLKKLMTAHHFRRFYETTQVLKPSSKETGKPRKVTVLQLRNPQLKFEELNLTQCAEAKEEKQSVDFLSRQQAYVDMPLEHECLRAILHFGARGLSTIEMAQYVGINMQIARAVIKYLQNEQRIKDYFESKGKTRIVRYVAGTQAAAALQLEQEQLEQTAQQIQCKEEPHISDNVDIVFSDLPEISANLRQLFEDMLVKRGGGSESKRQLQRKQLIVQQIDKKCILQTHELIKFITESERNAGCKEMICRKSLLRLLFRMQQAELLNVYELTLQHEQRLRLYRLVTHPKIHMQHEHLQRELLRFKHNFRLTNDERLSRSENQPSKAQTQRKLQQPASASAAVRQSSVPKLLLARTMHEFLHYLVREQPAQQQPLNLTTELLQHWQRTEPALPVREYLEEWQTEQPHVSPYTQEINWRTFIPPLPSYEQKPAGWLFFMDAVDRLPLSLVMRIFRLDREVSEQLRPLLQHPVRQHYLLRQLSQRTLIPRLRLYQLLASTLRLLNHMGLLQVSTQQVGRDTLHCWVYLNARSTLLETTTSAGHNYNRISSECKYEQLKFEFTQRSDLAEYWAKLQHVCVYTKLGFRKHKQKREPKRHQPLSFVSSVEFEQAPQLDVGSVPGDRLGAGGLDSGLFAHQLRHWSWVKRSSKELSPGKASSSRATSAGPLPARKRISLMRLKLMPKTQSKKSRNAKSTDEARKRKAGPRDDIDRDALRNMRTLRVTWSNAEDKLLKLGRAVYLFIDAPLLAVALFHVGTICRDVIRQYLGICNKTTQACVRRMQFLIRMKRDLPDVPNWVYIMQTHAEFTSIYNEHFLADLKREYPTRTEFNDALLIHFVLILNKLHRLVNAVNMVRRQFLLPDNLEDYQRRFRECIPLNAEVEQLFYADPTTETELQVTVAIGVLHSILCCAKDKTLFNLQAFEIYKHFSEDVLNAAFTKARTDSLLVAVKRRNIQTITRQMSGPAHLLSSKYKYRLVYQRLNHVIYDAYYVCEQHLLKEQLQLSSPNFAQFLLLGEWLANRRLKLVLQLPANILTVDTSSMSHQRGTATDRILDHYSSIFDNAPQTEYAKRLETECSSRQTARVRFHPANISYRIQSSPYNQLSKLPLRAMHFFCAVDSLGQSVNISSARLEQGECPFCCIMRSGNYLNAVERIVYEHRAVFKQLAADAFAIVPLDLQLGSSTAASTTVTVSTGNLMTLVQQLEAYWRQQQQAQECKDVGKVLAERTLYKLTNWRTLCSDLLDYEAGKQETERTQEYEPALNKEERARVQDVFVVHLPTIQLEQAEQQQERVKQQEETRRTVLDKVAKATYWRYTDNTFETLLLTLEDKSYDQNAIRHMREILEHIEQRPLGVPGTELRRSFPLGKFLLLALHELAEHDLIKRVGVANQMYVHKTHMRNWVVHTFHIKRLERERVQTQVAVAPATPQAVAGQKRKLAELKEVPEQPSTSKQAKLAVEINSSEDTESDELLTRNTRRSKRCKTAKENKTEANSSTSEDTRDVIVMRPQPWIRVNASLNRRVLDRWMGTLLSECISHNGCTVHSLCLRFPHLTPVDVMFLLELLYDLGCIHLMELEPPTLHVETSFEYELKEQQVTELYDPAYTYVKVHSDAIGSLTGFVGLKKYNSEFI</sequence>
<evidence type="ECO:0000256" key="6">
    <source>
        <dbReference type="SAM" id="MobiDB-lite"/>
    </source>
</evidence>
<reference evidence="9 10" key="1">
    <citation type="submission" date="2015-08" db="EMBL/GenBank/DDBJ databases">
        <title>Ancestral chromatin configuration constrains chromatin evolution on differentiating sex chromosomes in Drosophila.</title>
        <authorList>
            <person name="Zhou Q."/>
            <person name="Bachtrog D."/>
        </authorList>
    </citation>
    <scope>NUCLEOTIDE SEQUENCE [LARGE SCALE GENOMIC DNA]</scope>
    <source>
        <tissue evidence="9">Whole larvae</tissue>
    </source>
</reference>
<evidence type="ECO:0000256" key="1">
    <source>
        <dbReference type="ARBA" id="ARBA00004123"/>
    </source>
</evidence>
<dbReference type="GO" id="GO:0003677">
    <property type="term" value="F:DNA binding"/>
    <property type="evidence" value="ECO:0007669"/>
    <property type="project" value="UniProtKB-KW"/>
</dbReference>
<dbReference type="GO" id="GO:0005634">
    <property type="term" value="C:nucleus"/>
    <property type="evidence" value="ECO:0007669"/>
    <property type="project" value="UniProtKB-SubCell"/>
</dbReference>
<feature type="compositionally biased region" description="Basic and acidic residues" evidence="6">
    <location>
        <begin position="976"/>
        <end position="993"/>
    </location>
</feature>
<feature type="domain" description="B-block binding subunit of TFIIIC" evidence="7">
    <location>
        <begin position="174"/>
        <end position="247"/>
    </location>
</feature>
<gene>
    <name evidence="9" type="ORF">Dbus_chr2Lg1589</name>
</gene>
<dbReference type="STRING" id="30019.A0A0M4E1Z5"/>
<dbReference type="InterPro" id="IPR056467">
    <property type="entry name" value="eWH_GTF3C1"/>
</dbReference>
<dbReference type="InterPro" id="IPR007309">
    <property type="entry name" value="TFIIIC_Bblock-bd"/>
</dbReference>
<name>A0A0M4E1Z5_DROBS</name>
<dbReference type="GO" id="GO:0042791">
    <property type="term" value="P:5S class rRNA transcription by RNA polymerase III"/>
    <property type="evidence" value="ECO:0007669"/>
    <property type="project" value="TreeGrafter"/>
</dbReference>
<keyword evidence="4" id="KW-0804">Transcription</keyword>
<dbReference type="InterPro" id="IPR044210">
    <property type="entry name" value="Tfc3-like"/>
</dbReference>
<feature type="compositionally biased region" description="Polar residues" evidence="6">
    <location>
        <begin position="605"/>
        <end position="618"/>
    </location>
</feature>
<feature type="region of interest" description="Disordered" evidence="6">
    <location>
        <begin position="599"/>
        <end position="627"/>
    </location>
</feature>
<evidence type="ECO:0000313" key="10">
    <source>
        <dbReference type="Proteomes" id="UP000494163"/>
    </source>
</evidence>
<evidence type="ECO:0000259" key="7">
    <source>
        <dbReference type="Pfam" id="PF04182"/>
    </source>
</evidence>
<feature type="region of interest" description="Disordered" evidence="6">
    <location>
        <begin position="961"/>
        <end position="993"/>
    </location>
</feature>
<dbReference type="GO" id="GO:0000127">
    <property type="term" value="C:transcription factor TFIIIC complex"/>
    <property type="evidence" value="ECO:0007669"/>
    <property type="project" value="InterPro"/>
</dbReference>